<reference evidence="4 5" key="1">
    <citation type="submission" date="2018-06" db="EMBL/GenBank/DDBJ databases">
        <authorList>
            <consortium name="IHU Genomes"/>
        </authorList>
    </citation>
    <scope>NUCLEOTIDE SEQUENCE [LARGE SCALE GENOMIC DNA]</scope>
    <source>
        <strain evidence="4 5">NEC25</strain>
    </source>
</reference>
<keyword evidence="3" id="KW-0460">Magnesium</keyword>
<dbReference type="InterPro" id="IPR051400">
    <property type="entry name" value="HAD-like_hydrolase"/>
</dbReference>
<dbReference type="SUPFAM" id="SSF56784">
    <property type="entry name" value="HAD-like"/>
    <property type="match status" value="1"/>
</dbReference>
<sequence>MRILDIEKYFDKIYFSSDYYICKPDSKFFEQLISDLNLDIKKSIMIGNDPICDIKGAQSVGLDTLYIHSNLSPEIKHEFNPTYKVMNGDVNQISSLIIN</sequence>
<dbReference type="GO" id="GO:0046872">
    <property type="term" value="F:metal ion binding"/>
    <property type="evidence" value="ECO:0007669"/>
    <property type="project" value="UniProtKB-KW"/>
</dbReference>
<keyword evidence="2 4" id="KW-0378">Hydrolase</keyword>
<evidence type="ECO:0000313" key="4">
    <source>
        <dbReference type="EMBL" id="VCT86186.1"/>
    </source>
</evidence>
<dbReference type="InterPro" id="IPR036412">
    <property type="entry name" value="HAD-like_sf"/>
</dbReference>
<evidence type="ECO:0000313" key="5">
    <source>
        <dbReference type="Proteomes" id="UP000431451"/>
    </source>
</evidence>
<dbReference type="PANTHER" id="PTHR46470">
    <property type="entry name" value="N-ACYLNEURAMINATE-9-PHOSPHATASE"/>
    <property type="match status" value="1"/>
</dbReference>
<name>A0A650MVA4_9CLOT</name>
<dbReference type="EMBL" id="UWJD01000003">
    <property type="protein sequence ID" value="VCT86186.1"/>
    <property type="molecule type" value="Genomic_DNA"/>
</dbReference>
<dbReference type="InterPro" id="IPR023214">
    <property type="entry name" value="HAD_sf"/>
</dbReference>
<dbReference type="PANTHER" id="PTHR46470:SF2">
    <property type="entry name" value="GLYCERALDEHYDE 3-PHOSPHATE PHOSPHATASE"/>
    <property type="match status" value="1"/>
</dbReference>
<proteinExistence type="predicted"/>
<evidence type="ECO:0000256" key="1">
    <source>
        <dbReference type="ARBA" id="ARBA00022723"/>
    </source>
</evidence>
<protein>
    <submittedName>
        <fullName evidence="4">HAD-hydrolase YfnB</fullName>
        <ecNumber evidence="4">3.-.-.-</ecNumber>
    </submittedName>
</protein>
<dbReference type="Gene3D" id="3.40.50.1000">
    <property type="entry name" value="HAD superfamily/HAD-like"/>
    <property type="match status" value="1"/>
</dbReference>
<dbReference type="InterPro" id="IPR041492">
    <property type="entry name" value="HAD_2"/>
</dbReference>
<dbReference type="AlphaFoldDB" id="A0A650MVA4"/>
<dbReference type="Pfam" id="PF13419">
    <property type="entry name" value="HAD_2"/>
    <property type="match status" value="1"/>
</dbReference>
<keyword evidence="1" id="KW-0479">Metal-binding</keyword>
<accession>A0A650MVA4</accession>
<dbReference type="Proteomes" id="UP000431451">
    <property type="component" value="Unassembled WGS sequence"/>
</dbReference>
<evidence type="ECO:0000256" key="3">
    <source>
        <dbReference type="ARBA" id="ARBA00022842"/>
    </source>
</evidence>
<evidence type="ECO:0000256" key="2">
    <source>
        <dbReference type="ARBA" id="ARBA00022801"/>
    </source>
</evidence>
<organism evidence="4 5">
    <name type="scientific">Clostridium neonatale</name>
    <dbReference type="NCBI Taxonomy" id="137838"/>
    <lineage>
        <taxon>Bacteria</taxon>
        <taxon>Bacillati</taxon>
        <taxon>Bacillota</taxon>
        <taxon>Clostridia</taxon>
        <taxon>Eubacteriales</taxon>
        <taxon>Clostridiaceae</taxon>
        <taxon>Clostridium</taxon>
    </lineage>
</organism>
<dbReference type="EC" id="3.-.-.-" evidence="4"/>
<dbReference type="GO" id="GO:0016791">
    <property type="term" value="F:phosphatase activity"/>
    <property type="evidence" value="ECO:0007669"/>
    <property type="project" value="TreeGrafter"/>
</dbReference>
<gene>
    <name evidence="4" type="primary">yfnB_2</name>
    <name evidence="4" type="ORF">CNEONATNEC25_03797</name>
</gene>